<evidence type="ECO:0000256" key="1">
    <source>
        <dbReference type="SAM" id="MobiDB-lite"/>
    </source>
</evidence>
<feature type="transmembrane region" description="Helical" evidence="2">
    <location>
        <begin position="40"/>
        <end position="61"/>
    </location>
</feature>
<feature type="transmembrane region" description="Helical" evidence="2">
    <location>
        <begin position="68"/>
        <end position="86"/>
    </location>
</feature>
<keyword evidence="2" id="KW-0472">Membrane</keyword>
<feature type="transmembrane region" description="Helical" evidence="2">
    <location>
        <begin position="16"/>
        <end position="34"/>
    </location>
</feature>
<dbReference type="RefSeq" id="WP_377337622.1">
    <property type="nucleotide sequence ID" value="NZ_JBHLUE010000006.1"/>
</dbReference>
<keyword evidence="2" id="KW-0812">Transmembrane</keyword>
<feature type="region of interest" description="Disordered" evidence="1">
    <location>
        <begin position="226"/>
        <end position="254"/>
    </location>
</feature>
<gene>
    <name evidence="3" type="ORF">ACFFHU_10425</name>
</gene>
<reference evidence="3 4" key="1">
    <citation type="submission" date="2024-09" db="EMBL/GenBank/DDBJ databases">
        <authorList>
            <person name="Sun Q."/>
            <person name="Mori K."/>
        </authorList>
    </citation>
    <scope>NUCLEOTIDE SEQUENCE [LARGE SCALE GENOMIC DNA]</scope>
    <source>
        <strain evidence="3 4">TBRC 2205</strain>
    </source>
</reference>
<accession>A0ABV6NWA6</accession>
<dbReference type="NCBIfam" id="NF041646">
    <property type="entry name" value="VC0807_fam"/>
    <property type="match status" value="1"/>
</dbReference>
<name>A0ABV6NWA6_9ACTN</name>
<evidence type="ECO:0000256" key="2">
    <source>
        <dbReference type="SAM" id="Phobius"/>
    </source>
</evidence>
<evidence type="ECO:0000313" key="3">
    <source>
        <dbReference type="EMBL" id="MFC0564547.1"/>
    </source>
</evidence>
<evidence type="ECO:0000313" key="4">
    <source>
        <dbReference type="Proteomes" id="UP001589894"/>
    </source>
</evidence>
<proteinExistence type="predicted"/>
<comment type="caution">
    <text evidence="3">The sequence shown here is derived from an EMBL/GenBank/DDBJ whole genome shotgun (WGS) entry which is preliminary data.</text>
</comment>
<dbReference type="Proteomes" id="UP001589894">
    <property type="component" value="Unassembled WGS sequence"/>
</dbReference>
<organism evidence="3 4">
    <name type="scientific">Plantactinospora siamensis</name>
    <dbReference type="NCBI Taxonomy" id="555372"/>
    <lineage>
        <taxon>Bacteria</taxon>
        <taxon>Bacillati</taxon>
        <taxon>Actinomycetota</taxon>
        <taxon>Actinomycetes</taxon>
        <taxon>Micromonosporales</taxon>
        <taxon>Micromonosporaceae</taxon>
        <taxon>Plantactinospora</taxon>
    </lineage>
</organism>
<feature type="transmembrane region" description="Helical" evidence="2">
    <location>
        <begin position="154"/>
        <end position="175"/>
    </location>
</feature>
<feature type="transmembrane region" description="Helical" evidence="2">
    <location>
        <begin position="98"/>
        <end position="123"/>
    </location>
</feature>
<dbReference type="EMBL" id="JBHLUE010000006">
    <property type="protein sequence ID" value="MFC0564547.1"/>
    <property type="molecule type" value="Genomic_DNA"/>
</dbReference>
<protein>
    <submittedName>
        <fullName evidence="3">VC0807 family protein</fullName>
    </submittedName>
</protein>
<feature type="transmembrane region" description="Helical" evidence="2">
    <location>
        <begin position="187"/>
        <end position="204"/>
    </location>
</feature>
<keyword evidence="2" id="KW-1133">Transmembrane helix</keyword>
<sequence>MTTATSRPARAGRLRALLPTLLDIVVPVVLYFILKKLGMSDFWALTLAGVGIGAWALVNTIRRRKLDFIGILVLLEVALTVALLFVTDDPRLVAIKPAFYTALTGFYFMFTCVVGKPIVYVAVTPIATDGDPVRAQAYDQAWHDSREFRRRERLMTAAFGVGLLIEAVLRVWIVYHWSPAKLDESFVISQLPGLIVIVAVLAFFRSQVPALSKIVDGFQEQIAARHRTADTADAPGAPGTPGAPGAGAPAAPSV</sequence>
<keyword evidence="4" id="KW-1185">Reference proteome</keyword>